<sequence>MFCNRKKDKLKILFRDYNGFWFYYRRLEKGLFDRPDPLELDDFEHNPSYDYLHRQLLQEELLHADETGLQILDEPDKTTQSKSYMWLYRTSGVSKKPMVLFNYRVSRSSENPKDFLKGYEGYLNVDGYAGYESA</sequence>
<dbReference type="Pfam" id="PF03050">
    <property type="entry name" value="DDE_Tnp_IS66"/>
    <property type="match status" value="1"/>
</dbReference>
<evidence type="ECO:0000313" key="3">
    <source>
        <dbReference type="Proteomes" id="UP001241988"/>
    </source>
</evidence>
<name>A0ABU0GSS0_9BACL</name>
<reference evidence="2 3" key="1">
    <citation type="submission" date="2023-07" db="EMBL/GenBank/DDBJ databases">
        <title>Genomic Encyclopedia of Type Strains, Phase IV (KMG-IV): sequencing the most valuable type-strain genomes for metagenomic binning, comparative biology and taxonomic classification.</title>
        <authorList>
            <person name="Goeker M."/>
        </authorList>
    </citation>
    <scope>NUCLEOTIDE SEQUENCE [LARGE SCALE GENOMIC DNA]</scope>
    <source>
        <strain evidence="2 3">DSM 16419</strain>
    </source>
</reference>
<protein>
    <recommendedName>
        <fullName evidence="1">Transposase IS66 central domain-containing protein</fullName>
    </recommendedName>
</protein>
<dbReference type="EMBL" id="JAUSWB010000002">
    <property type="protein sequence ID" value="MDQ0428402.1"/>
    <property type="molecule type" value="Genomic_DNA"/>
</dbReference>
<dbReference type="Pfam" id="PF05717">
    <property type="entry name" value="TnpB_IS66"/>
    <property type="match status" value="1"/>
</dbReference>
<accession>A0ABU0GSS0</accession>
<dbReference type="Proteomes" id="UP001241988">
    <property type="component" value="Unassembled WGS sequence"/>
</dbReference>
<organism evidence="2 3">
    <name type="scientific">Planomicrobium stackebrandtii</name>
    <dbReference type="NCBI Taxonomy" id="253160"/>
    <lineage>
        <taxon>Bacteria</taxon>
        <taxon>Bacillati</taxon>
        <taxon>Bacillota</taxon>
        <taxon>Bacilli</taxon>
        <taxon>Bacillales</taxon>
        <taxon>Caryophanaceae</taxon>
        <taxon>Planomicrobium</taxon>
    </lineage>
</organism>
<dbReference type="InterPro" id="IPR008878">
    <property type="entry name" value="Transposase_IS66_Orf2"/>
</dbReference>
<feature type="domain" description="Transposase IS66 central" evidence="1">
    <location>
        <begin position="47"/>
        <end position="133"/>
    </location>
</feature>
<dbReference type="InterPro" id="IPR052344">
    <property type="entry name" value="Transposase-related"/>
</dbReference>
<dbReference type="InterPro" id="IPR004291">
    <property type="entry name" value="Transposase_IS66_central"/>
</dbReference>
<dbReference type="PANTHER" id="PTHR33678">
    <property type="entry name" value="BLL1576 PROTEIN"/>
    <property type="match status" value="1"/>
</dbReference>
<evidence type="ECO:0000313" key="2">
    <source>
        <dbReference type="EMBL" id="MDQ0428402.1"/>
    </source>
</evidence>
<proteinExistence type="predicted"/>
<evidence type="ECO:0000259" key="1">
    <source>
        <dbReference type="Pfam" id="PF03050"/>
    </source>
</evidence>
<gene>
    <name evidence="2" type="ORF">QOZ98_001228</name>
</gene>
<keyword evidence="3" id="KW-1185">Reference proteome</keyword>
<comment type="caution">
    <text evidence="2">The sequence shown here is derived from an EMBL/GenBank/DDBJ whole genome shotgun (WGS) entry which is preliminary data.</text>
</comment>